<evidence type="ECO:0000256" key="1">
    <source>
        <dbReference type="ARBA" id="ARBA00022741"/>
    </source>
</evidence>
<evidence type="ECO:0000256" key="2">
    <source>
        <dbReference type="ARBA" id="ARBA00022801"/>
    </source>
</evidence>
<accession>A0A495VM86</accession>
<dbReference type="CDD" id="cd03112">
    <property type="entry name" value="CobW-like"/>
    <property type="match status" value="1"/>
</dbReference>
<dbReference type="Gene3D" id="3.40.50.300">
    <property type="entry name" value="P-loop containing nucleotide triphosphate hydrolases"/>
    <property type="match status" value="1"/>
</dbReference>
<dbReference type="Proteomes" id="UP000270626">
    <property type="component" value="Unassembled WGS sequence"/>
</dbReference>
<gene>
    <name evidence="8" type="ORF">DFR40_3353</name>
</gene>
<evidence type="ECO:0000256" key="5">
    <source>
        <dbReference type="ARBA" id="ARBA00045658"/>
    </source>
</evidence>
<dbReference type="InterPro" id="IPR027417">
    <property type="entry name" value="P-loop_NTPase"/>
</dbReference>
<comment type="catalytic activity">
    <reaction evidence="6">
        <text>GTP + H2O = GDP + phosphate + H(+)</text>
        <dbReference type="Rhea" id="RHEA:19669"/>
        <dbReference type="ChEBI" id="CHEBI:15377"/>
        <dbReference type="ChEBI" id="CHEBI:15378"/>
        <dbReference type="ChEBI" id="CHEBI:37565"/>
        <dbReference type="ChEBI" id="CHEBI:43474"/>
        <dbReference type="ChEBI" id="CHEBI:58189"/>
    </reaction>
    <physiologicalReaction direction="left-to-right" evidence="6">
        <dbReference type="Rhea" id="RHEA:19670"/>
    </physiologicalReaction>
</comment>
<evidence type="ECO:0000256" key="3">
    <source>
        <dbReference type="ARBA" id="ARBA00023186"/>
    </source>
</evidence>
<dbReference type="Gene3D" id="3.30.1220.10">
    <property type="entry name" value="CobW-like, C-terminal domain"/>
    <property type="match status" value="1"/>
</dbReference>
<keyword evidence="1" id="KW-0547">Nucleotide-binding</keyword>
<dbReference type="OrthoDB" id="9808822at2"/>
<dbReference type="EMBL" id="RBXP01000020">
    <property type="protein sequence ID" value="RKT49687.1"/>
    <property type="molecule type" value="Genomic_DNA"/>
</dbReference>
<dbReference type="GO" id="GO:0016787">
    <property type="term" value="F:hydrolase activity"/>
    <property type="evidence" value="ECO:0007669"/>
    <property type="project" value="UniProtKB-KW"/>
</dbReference>
<dbReference type="GO" id="GO:0000166">
    <property type="term" value="F:nucleotide binding"/>
    <property type="evidence" value="ECO:0007669"/>
    <property type="project" value="UniProtKB-KW"/>
</dbReference>
<evidence type="ECO:0000256" key="4">
    <source>
        <dbReference type="ARBA" id="ARBA00034320"/>
    </source>
</evidence>
<dbReference type="PANTHER" id="PTHR13748:SF62">
    <property type="entry name" value="COBW DOMAIN-CONTAINING PROTEIN"/>
    <property type="match status" value="1"/>
</dbReference>
<dbReference type="InterPro" id="IPR011629">
    <property type="entry name" value="CobW-like_C"/>
</dbReference>
<dbReference type="Pfam" id="PF07683">
    <property type="entry name" value="CobW_C"/>
    <property type="match status" value="1"/>
</dbReference>
<dbReference type="RefSeq" id="WP_121459606.1">
    <property type="nucleotide sequence ID" value="NZ_RBXP01000020.1"/>
</dbReference>
<dbReference type="SUPFAM" id="SSF52540">
    <property type="entry name" value="P-loop containing nucleoside triphosphate hydrolases"/>
    <property type="match status" value="1"/>
</dbReference>
<comment type="function">
    <text evidence="5">Zinc chaperone that directly transfers zinc cofactor to target proteins, thereby activating them. Zinc is transferred from the CXCC motif in the GTPase domain to the zinc binding site in target proteins in a process requiring GTP hydrolysis.</text>
</comment>
<keyword evidence="3" id="KW-0143">Chaperone</keyword>
<dbReference type="AlphaFoldDB" id="A0A495VM86"/>
<dbReference type="InterPro" id="IPR051316">
    <property type="entry name" value="Zinc-reg_GTPase_activator"/>
</dbReference>
<protein>
    <submittedName>
        <fullName evidence="8">G3E family GTPase</fullName>
    </submittedName>
</protein>
<sequence length="357" mass="39808">MPPENHDRRIPVTLLTGFLGAGKTTMLNHLLNQPEMARSAVLINEFGSVAIDHHLVTKIDDDLVLLDSGCICCTVRSDLTRSLGELFMRSLRRELPPIARVIIETTGLADPAPVIFTLMEDFFIAERFRTDGVVTVVDATHIHSQLALHPEPVKQIAMADRLLLSKCDLASPSELSAVSATLCRINPSAPQIYVRRGELAAASISHCGLYDPDGKSADVAGWLAEEKVREQRRLAHGHHHHHDVDRHDANVFSFALTFAEPLHWSFFADAISSLLETAGDRILRIKGLLNVIGDHKPRVVQCVQRVLYPYARLDDWPQQAPYNDRCSRLVFIVRDLPQAVVEEAFAMFCGVRENARP</sequence>
<keyword evidence="2" id="KW-0378">Hydrolase</keyword>
<dbReference type="InterPro" id="IPR003495">
    <property type="entry name" value="CobW/HypB/UreG_nucleotide-bd"/>
</dbReference>
<name>A0A495VM86_9RHOO</name>
<evidence type="ECO:0000313" key="9">
    <source>
        <dbReference type="Proteomes" id="UP000270626"/>
    </source>
</evidence>
<dbReference type="GO" id="GO:0005737">
    <property type="term" value="C:cytoplasm"/>
    <property type="evidence" value="ECO:0007669"/>
    <property type="project" value="TreeGrafter"/>
</dbReference>
<keyword evidence="9" id="KW-1185">Reference proteome</keyword>
<comment type="similarity">
    <text evidence="4">Belongs to the SIMIBI class G3E GTPase family. ZNG1 subfamily.</text>
</comment>
<evidence type="ECO:0000259" key="7">
    <source>
        <dbReference type="SMART" id="SM00833"/>
    </source>
</evidence>
<comment type="caution">
    <text evidence="8">The sequence shown here is derived from an EMBL/GenBank/DDBJ whole genome shotgun (WGS) entry which is preliminary data.</text>
</comment>
<proteinExistence type="inferred from homology"/>
<dbReference type="PANTHER" id="PTHR13748">
    <property type="entry name" value="COBW-RELATED"/>
    <property type="match status" value="1"/>
</dbReference>
<dbReference type="SUPFAM" id="SSF90002">
    <property type="entry name" value="Hypothetical protein YjiA, C-terminal domain"/>
    <property type="match status" value="1"/>
</dbReference>
<feature type="domain" description="CobW C-terminal" evidence="7">
    <location>
        <begin position="251"/>
        <end position="349"/>
    </location>
</feature>
<organism evidence="8 9">
    <name type="scientific">Azonexus fungiphilus</name>
    <dbReference type="NCBI Taxonomy" id="146940"/>
    <lineage>
        <taxon>Bacteria</taxon>
        <taxon>Pseudomonadati</taxon>
        <taxon>Pseudomonadota</taxon>
        <taxon>Betaproteobacteria</taxon>
        <taxon>Rhodocyclales</taxon>
        <taxon>Azonexaceae</taxon>
        <taxon>Azonexus</taxon>
    </lineage>
</organism>
<evidence type="ECO:0000256" key="6">
    <source>
        <dbReference type="ARBA" id="ARBA00049117"/>
    </source>
</evidence>
<dbReference type="SMART" id="SM00833">
    <property type="entry name" value="CobW_C"/>
    <property type="match status" value="1"/>
</dbReference>
<dbReference type="InterPro" id="IPR036627">
    <property type="entry name" value="CobW-likC_sf"/>
</dbReference>
<evidence type="ECO:0000313" key="8">
    <source>
        <dbReference type="EMBL" id="RKT49687.1"/>
    </source>
</evidence>
<reference evidence="8 9" key="1">
    <citation type="submission" date="2018-10" db="EMBL/GenBank/DDBJ databases">
        <title>Genomic Encyclopedia of Type Strains, Phase IV (KMG-IV): sequencing the most valuable type-strain genomes for metagenomic binning, comparative biology and taxonomic classification.</title>
        <authorList>
            <person name="Goeker M."/>
        </authorList>
    </citation>
    <scope>NUCLEOTIDE SEQUENCE [LARGE SCALE GENOMIC DNA]</scope>
    <source>
        <strain evidence="8 9">DSM 23841</strain>
    </source>
</reference>
<dbReference type="Pfam" id="PF02492">
    <property type="entry name" value="cobW"/>
    <property type="match status" value="1"/>
</dbReference>